<evidence type="ECO:0000313" key="3">
    <source>
        <dbReference type="Proteomes" id="UP000823904"/>
    </source>
</evidence>
<sequence>MKNKWKEILMNPWTITVGGGLILSIFLSVINDLVKKEQVFNTISRILSTIFNVCIMLLNRKIKIWWLLLGIVVFIILSILFVRCLNHTQTTPNKPEFLEYTQDTILGYKWKWNWQKDIYGKYYVENLCPICLQCDTPLVDNTYGYRGKYKCLRCGEEYFKTLPDFKHVKMMIGDNVRRKYFTNE</sequence>
<accession>A0A9D2PGW1</accession>
<name>A0A9D2PGW1_9FIRM</name>
<proteinExistence type="predicted"/>
<keyword evidence="1" id="KW-0472">Membrane</keyword>
<organism evidence="2 3">
    <name type="scientific">Candidatus Anaerostipes avistercoris</name>
    <dbReference type="NCBI Taxonomy" id="2838462"/>
    <lineage>
        <taxon>Bacteria</taxon>
        <taxon>Bacillati</taxon>
        <taxon>Bacillota</taxon>
        <taxon>Clostridia</taxon>
        <taxon>Lachnospirales</taxon>
        <taxon>Lachnospiraceae</taxon>
        <taxon>Anaerostipes</taxon>
    </lineage>
</organism>
<feature type="transmembrane region" description="Helical" evidence="1">
    <location>
        <begin position="12"/>
        <end position="30"/>
    </location>
</feature>
<dbReference type="AlphaFoldDB" id="A0A9D2PGW1"/>
<comment type="caution">
    <text evidence="2">The sequence shown here is derived from an EMBL/GenBank/DDBJ whole genome shotgun (WGS) entry which is preliminary data.</text>
</comment>
<dbReference type="Proteomes" id="UP000823904">
    <property type="component" value="Unassembled WGS sequence"/>
</dbReference>
<feature type="transmembrane region" description="Helical" evidence="1">
    <location>
        <begin position="65"/>
        <end position="82"/>
    </location>
</feature>
<keyword evidence="1" id="KW-0812">Transmembrane</keyword>
<evidence type="ECO:0000256" key="1">
    <source>
        <dbReference type="SAM" id="Phobius"/>
    </source>
</evidence>
<protein>
    <submittedName>
        <fullName evidence="2">Uncharacterized protein</fullName>
    </submittedName>
</protein>
<reference evidence="2" key="2">
    <citation type="submission" date="2021-04" db="EMBL/GenBank/DDBJ databases">
        <authorList>
            <person name="Gilroy R."/>
        </authorList>
    </citation>
    <scope>NUCLEOTIDE SEQUENCE</scope>
    <source>
        <strain evidence="2">ChiSjej3B21-8574</strain>
    </source>
</reference>
<dbReference type="EMBL" id="DWWD01000009">
    <property type="protein sequence ID" value="HJC49250.1"/>
    <property type="molecule type" value="Genomic_DNA"/>
</dbReference>
<evidence type="ECO:0000313" key="2">
    <source>
        <dbReference type="EMBL" id="HJC49250.1"/>
    </source>
</evidence>
<reference evidence="2" key="1">
    <citation type="journal article" date="2021" name="PeerJ">
        <title>Extensive microbial diversity within the chicken gut microbiome revealed by metagenomics and culture.</title>
        <authorList>
            <person name="Gilroy R."/>
            <person name="Ravi A."/>
            <person name="Getino M."/>
            <person name="Pursley I."/>
            <person name="Horton D.L."/>
            <person name="Alikhan N.F."/>
            <person name="Baker D."/>
            <person name="Gharbi K."/>
            <person name="Hall N."/>
            <person name="Watson M."/>
            <person name="Adriaenssens E.M."/>
            <person name="Foster-Nyarko E."/>
            <person name="Jarju S."/>
            <person name="Secka A."/>
            <person name="Antonio M."/>
            <person name="Oren A."/>
            <person name="Chaudhuri R.R."/>
            <person name="La Ragione R."/>
            <person name="Hildebrand F."/>
            <person name="Pallen M.J."/>
        </authorList>
    </citation>
    <scope>NUCLEOTIDE SEQUENCE</scope>
    <source>
        <strain evidence="2">ChiSjej3B21-8574</strain>
    </source>
</reference>
<keyword evidence="1" id="KW-1133">Transmembrane helix</keyword>
<gene>
    <name evidence="2" type="ORF">H9754_01495</name>
</gene>